<dbReference type="Pfam" id="PF08495">
    <property type="entry name" value="FIST"/>
    <property type="match status" value="1"/>
</dbReference>
<accession>A0AAV5AP97</accession>
<dbReference type="InterPro" id="IPR052449">
    <property type="entry name" value="STYX-Interacting_Phosphatase"/>
</dbReference>
<sequence length="631" mass="69804">MIEVHTGRSAGESDPDTMTLFRTYKYLVSSSSSLLLNHLQKLKVPKPKPILLFSLSSNVPDVENVVTYLSSSATESIGCLSSPLPQFPNHAICSIAYLDDKNCVPFRSTIPGKQPIKVGRWLTKSENSSASLNYNVNRLPDFSQNASHWDNTGDAPLLPERLSELVFTRNLGSVIYFSDDSSEGLVRALNHANPLMKVKQLGLVASHTPFVTGTPFTLFYNGEQFSSGAVGVALNNTRGFNVKSVDYPNLIPFSEPMNIQRVDGNLIHVLNDLNPTEILLKAIAANPALQIGKNDSLYLGHSLPSSKTSKVKRVYRILAGGQSRGTLALEADASLKAGDLVQFYVLTAQPPDVRIPSIPGGINFICTGKEDVVSSSLHDNSTSDIEVTENLTIASEDGFLVSEADDSSSFRCTVPGSIAHVILNKKQVMQRKMPQMSEQELRDLIATPGELEWSICIRDAKEAFSVKPRFVDDFQYMVLEVQDTEEQNLIRVFPPAKQFIYDAIGSGGRVLVHCNGGISLSPAFVVMFVMEHYTLTHEDALHLVQNRRYCISPNSGFLTQIKEYESIYRASQVIASQQNVDSKQHTRRKRDEDDDEDEIQRAEERKRALQAQSLGQRTMDQTGGQDILMTD</sequence>
<protein>
    <recommendedName>
        <fullName evidence="7">Protein-tyrosine-phosphatase</fullName>
    </recommendedName>
</protein>
<feature type="region of interest" description="Disordered" evidence="2">
    <location>
        <begin position="578"/>
        <end position="631"/>
    </location>
</feature>
<dbReference type="PROSITE" id="PS50056">
    <property type="entry name" value="TYR_PHOSPHATASE_2"/>
    <property type="match status" value="1"/>
</dbReference>
<dbReference type="InterPro" id="IPR020422">
    <property type="entry name" value="TYR_PHOSPHATASE_DUAL_dom"/>
</dbReference>
<dbReference type="InterPro" id="IPR000340">
    <property type="entry name" value="Dual-sp_phosphatase_cat-dom"/>
</dbReference>
<evidence type="ECO:0000256" key="2">
    <source>
        <dbReference type="SAM" id="MobiDB-lite"/>
    </source>
</evidence>
<dbReference type="PANTHER" id="PTHR46588">
    <property type="entry name" value="SERINE/THREONINE/TYROSINE-INTERACTING PROTEIN"/>
    <property type="match status" value="1"/>
</dbReference>
<dbReference type="InterPro" id="IPR000387">
    <property type="entry name" value="Tyr_Pase_dom"/>
</dbReference>
<proteinExistence type="inferred from homology"/>
<feature type="compositionally biased region" description="Polar residues" evidence="2">
    <location>
        <begin position="610"/>
        <end position="624"/>
    </location>
</feature>
<dbReference type="PROSITE" id="PS50054">
    <property type="entry name" value="TYR_PHOSPHATASE_DUAL"/>
    <property type="match status" value="1"/>
</dbReference>
<feature type="domain" description="Tyrosine specific protein phosphatases" evidence="4">
    <location>
        <begin position="491"/>
        <end position="548"/>
    </location>
</feature>
<evidence type="ECO:0008006" key="7">
    <source>
        <dbReference type="Google" id="ProtNLM"/>
    </source>
</evidence>
<dbReference type="InterPro" id="IPR029021">
    <property type="entry name" value="Prot-tyrosine_phosphatase-like"/>
</dbReference>
<dbReference type="GO" id="GO:0070372">
    <property type="term" value="P:regulation of ERK1 and ERK2 cascade"/>
    <property type="evidence" value="ECO:0007669"/>
    <property type="project" value="TreeGrafter"/>
</dbReference>
<feature type="domain" description="Tyrosine-protein phosphatase" evidence="3">
    <location>
        <begin position="414"/>
        <end position="570"/>
    </location>
</feature>
<comment type="caution">
    <text evidence="5">The sequence shown here is derived from an EMBL/GenBank/DDBJ whole genome shotgun (WGS) entry which is preliminary data.</text>
</comment>
<dbReference type="InterPro" id="IPR013702">
    <property type="entry name" value="FIST_domain_N"/>
</dbReference>
<evidence type="ECO:0000259" key="3">
    <source>
        <dbReference type="PROSITE" id="PS50054"/>
    </source>
</evidence>
<reference evidence="5" key="1">
    <citation type="submission" date="2021-10" db="EMBL/GenBank/DDBJ databases">
        <title>De novo Genome Assembly of Clathrus columnatus (Basidiomycota, Fungi) Using Illumina and Nanopore Sequence Data.</title>
        <authorList>
            <person name="Ogiso-Tanaka E."/>
            <person name="Itagaki H."/>
            <person name="Hosoya T."/>
            <person name="Hosaka K."/>
        </authorList>
    </citation>
    <scope>NUCLEOTIDE SEQUENCE</scope>
    <source>
        <strain evidence="5">MO-923</strain>
    </source>
</reference>
<name>A0AAV5AP97_9AGAM</name>
<dbReference type="Gene3D" id="3.90.190.10">
    <property type="entry name" value="Protein tyrosine phosphatase superfamily"/>
    <property type="match status" value="1"/>
</dbReference>
<evidence type="ECO:0000313" key="5">
    <source>
        <dbReference type="EMBL" id="GJJ15622.1"/>
    </source>
</evidence>
<dbReference type="GO" id="GO:0062026">
    <property type="term" value="P:negative regulation of SCF-dependent proteasomal ubiquitin-dependent catabolic process"/>
    <property type="evidence" value="ECO:0007669"/>
    <property type="project" value="TreeGrafter"/>
</dbReference>
<keyword evidence="6" id="KW-1185">Reference proteome</keyword>
<dbReference type="Pfam" id="PF00782">
    <property type="entry name" value="DSPc"/>
    <property type="match status" value="1"/>
</dbReference>
<dbReference type="GO" id="GO:1990444">
    <property type="term" value="F:F-box domain binding"/>
    <property type="evidence" value="ECO:0007669"/>
    <property type="project" value="TreeGrafter"/>
</dbReference>
<dbReference type="Proteomes" id="UP001050691">
    <property type="component" value="Unassembled WGS sequence"/>
</dbReference>
<dbReference type="PANTHER" id="PTHR46588:SF1">
    <property type="entry name" value="SERINE_THREONINE_TYROSINE-INTERACTING PROTEIN"/>
    <property type="match status" value="1"/>
</dbReference>
<dbReference type="GO" id="GO:0140096">
    <property type="term" value="F:catalytic activity, acting on a protein"/>
    <property type="evidence" value="ECO:0007669"/>
    <property type="project" value="UniProtKB-ARBA"/>
</dbReference>
<dbReference type="SMART" id="SM00195">
    <property type="entry name" value="DSPc"/>
    <property type="match status" value="1"/>
</dbReference>
<dbReference type="EMBL" id="BPWL01000011">
    <property type="protein sequence ID" value="GJJ15622.1"/>
    <property type="molecule type" value="Genomic_DNA"/>
</dbReference>
<organism evidence="5 6">
    <name type="scientific">Clathrus columnatus</name>
    <dbReference type="NCBI Taxonomy" id="1419009"/>
    <lineage>
        <taxon>Eukaryota</taxon>
        <taxon>Fungi</taxon>
        <taxon>Dikarya</taxon>
        <taxon>Basidiomycota</taxon>
        <taxon>Agaricomycotina</taxon>
        <taxon>Agaricomycetes</taxon>
        <taxon>Phallomycetidae</taxon>
        <taxon>Phallales</taxon>
        <taxon>Clathraceae</taxon>
        <taxon>Clathrus</taxon>
    </lineage>
</organism>
<dbReference type="AlphaFoldDB" id="A0AAV5AP97"/>
<dbReference type="SUPFAM" id="SSF52799">
    <property type="entry name" value="(Phosphotyrosine protein) phosphatases II"/>
    <property type="match status" value="1"/>
</dbReference>
<dbReference type="GO" id="GO:0005737">
    <property type="term" value="C:cytoplasm"/>
    <property type="evidence" value="ECO:0007669"/>
    <property type="project" value="TreeGrafter"/>
</dbReference>
<evidence type="ECO:0000259" key="4">
    <source>
        <dbReference type="PROSITE" id="PS50056"/>
    </source>
</evidence>
<dbReference type="GO" id="GO:0005654">
    <property type="term" value="C:nucleoplasm"/>
    <property type="evidence" value="ECO:0007669"/>
    <property type="project" value="TreeGrafter"/>
</dbReference>
<gene>
    <name evidence="5" type="ORF">Clacol_009900</name>
</gene>
<evidence type="ECO:0000256" key="1">
    <source>
        <dbReference type="ARBA" id="ARBA00009649"/>
    </source>
</evidence>
<comment type="similarity">
    <text evidence="1">Belongs to the protein-tyrosine phosphatase family. Non-receptor class subfamily.</text>
</comment>
<evidence type="ECO:0000313" key="6">
    <source>
        <dbReference type="Proteomes" id="UP001050691"/>
    </source>
</evidence>